<feature type="domain" description="Zn(2)-C6 fungal-type" evidence="3">
    <location>
        <begin position="197"/>
        <end position="229"/>
    </location>
</feature>
<evidence type="ECO:0000313" key="5">
    <source>
        <dbReference type="Proteomes" id="UP000033483"/>
    </source>
</evidence>
<dbReference type="GO" id="GO:0008270">
    <property type="term" value="F:zinc ion binding"/>
    <property type="evidence" value="ECO:0007669"/>
    <property type="project" value="InterPro"/>
</dbReference>
<gene>
    <name evidence="4" type="ORF">TD95_005151</name>
</gene>
<organism evidence="4 5">
    <name type="scientific">Thielaviopsis punctulata</name>
    <dbReference type="NCBI Taxonomy" id="72032"/>
    <lineage>
        <taxon>Eukaryota</taxon>
        <taxon>Fungi</taxon>
        <taxon>Dikarya</taxon>
        <taxon>Ascomycota</taxon>
        <taxon>Pezizomycotina</taxon>
        <taxon>Sordariomycetes</taxon>
        <taxon>Hypocreomycetidae</taxon>
        <taxon>Microascales</taxon>
        <taxon>Ceratocystidaceae</taxon>
        <taxon>Thielaviopsis</taxon>
    </lineage>
</organism>
<accession>A0A0F4ZAD2</accession>
<evidence type="ECO:0000313" key="4">
    <source>
        <dbReference type="EMBL" id="KKA27230.1"/>
    </source>
</evidence>
<dbReference type="InterPro" id="IPR001138">
    <property type="entry name" value="Zn2Cys6_DnaBD"/>
</dbReference>
<protein>
    <recommendedName>
        <fullName evidence="3">Zn(2)-C6 fungal-type domain-containing protein</fullName>
    </recommendedName>
</protein>
<dbReference type="AlphaFoldDB" id="A0A0F4ZAD2"/>
<dbReference type="OrthoDB" id="4226666at2759"/>
<dbReference type="PANTHER" id="PTHR35392">
    <property type="entry name" value="ZN(II)2CYS6 TRANSCRIPTION FACTOR (EUROFUNG)-RELATED-RELATED"/>
    <property type="match status" value="1"/>
</dbReference>
<dbReference type="GO" id="GO:0000981">
    <property type="term" value="F:DNA-binding transcription factor activity, RNA polymerase II-specific"/>
    <property type="evidence" value="ECO:0007669"/>
    <property type="project" value="InterPro"/>
</dbReference>
<proteinExistence type="predicted"/>
<keyword evidence="5" id="KW-1185">Reference proteome</keyword>
<dbReference type="SUPFAM" id="SSF57701">
    <property type="entry name" value="Zn2/Cys6 DNA-binding domain"/>
    <property type="match status" value="1"/>
</dbReference>
<dbReference type="PANTHER" id="PTHR35392:SF5">
    <property type="entry name" value="ZN(2)-C6 FUNGAL-TYPE DOMAIN-CONTAINING PROTEIN"/>
    <property type="match status" value="1"/>
</dbReference>
<feature type="region of interest" description="Disordered" evidence="2">
    <location>
        <begin position="114"/>
        <end position="137"/>
    </location>
</feature>
<evidence type="ECO:0000256" key="2">
    <source>
        <dbReference type="SAM" id="MobiDB-lite"/>
    </source>
</evidence>
<dbReference type="InterPro" id="IPR036864">
    <property type="entry name" value="Zn2-C6_fun-type_DNA-bd_sf"/>
</dbReference>
<evidence type="ECO:0000259" key="3">
    <source>
        <dbReference type="PROSITE" id="PS50048"/>
    </source>
</evidence>
<sequence length="644" mass="72636">MNIQNTEIPADLLSLGEVSGDDSASWENITTSPHQSAINGGPFSGPLTPINDGYVNVPSSPHSALSEPLPQNIQLSMFDALDSGSPTMHTPNSDDSDFLSGTTLINTPARHIPVTSSRTVKNARITKKRKTSHTQPPVVSETKFLIATPSTMNPGNGSYASYNCFKEMGLNQNQRGRKGPLNSKTKEAALEVRRKGACFCCRLRKVKCGMERPCSNCVKLHDSIPQLMCWQFEDFVATLFPGFVREHFREDAVASFYTQNILDFTFNGKPYGLSIALSSSCNFNTQLVIDTHIFTPKDKNILQHWHVHSNDYNVAMDLRSAVPIGIDPKNKAQLSELAKKVKEYLAALPREPHFARQLTQTMEHSDVSHQIICMVQRYAKSTKSKLVDSALTLYGMQYVMSRQLSLTDASLNHLRHAGISIAPTAKWVTSRVLNRQVKRIIDQQMRDELTRIFKLFEAALKRKSRDKWAPCLAAFLILCLFMEAVEVALETYVMAEQQIQKLKNATSSISRLQVYDANQEIENMPFRKFVYQFHHLYQTYSKDASTAPFNPLADYRASTFESLDRPAQEFVRDLRMFISYRRFPAPNELDLLAQGEDASAPSEDSPFPRDVHVLYAGRLVSKFLLSFVNEEYITKSPPRVTDLR</sequence>
<evidence type="ECO:0000256" key="1">
    <source>
        <dbReference type="ARBA" id="ARBA00023242"/>
    </source>
</evidence>
<reference evidence="4 5" key="1">
    <citation type="submission" date="2015-03" db="EMBL/GenBank/DDBJ databases">
        <authorList>
            <person name="Radwan O."/>
            <person name="Al-Naeli F.A."/>
            <person name="Rendon G.A."/>
            <person name="Fields C."/>
        </authorList>
    </citation>
    <scope>NUCLEOTIDE SEQUENCE [LARGE SCALE GENOMIC DNA]</scope>
    <source>
        <strain evidence="4">CR-DP1</strain>
    </source>
</reference>
<keyword evidence="1" id="KW-0539">Nucleus</keyword>
<dbReference type="CDD" id="cd00067">
    <property type="entry name" value="GAL4"/>
    <property type="match status" value="1"/>
</dbReference>
<dbReference type="Proteomes" id="UP000033483">
    <property type="component" value="Unassembled WGS sequence"/>
</dbReference>
<comment type="caution">
    <text evidence="4">The sequence shown here is derived from an EMBL/GenBank/DDBJ whole genome shotgun (WGS) entry which is preliminary data.</text>
</comment>
<dbReference type="Pfam" id="PF00172">
    <property type="entry name" value="Zn_clus"/>
    <property type="match status" value="1"/>
</dbReference>
<dbReference type="InterPro" id="IPR052973">
    <property type="entry name" value="Fungal_sec-metab_reg_TF"/>
</dbReference>
<name>A0A0F4ZAD2_9PEZI</name>
<dbReference type="Gene3D" id="4.10.240.10">
    <property type="entry name" value="Zn(2)-C6 fungal-type DNA-binding domain"/>
    <property type="match status" value="1"/>
</dbReference>
<dbReference type="EMBL" id="LAEV01001857">
    <property type="protein sequence ID" value="KKA27230.1"/>
    <property type="molecule type" value="Genomic_DNA"/>
</dbReference>
<dbReference type="PROSITE" id="PS50048">
    <property type="entry name" value="ZN2_CY6_FUNGAL_2"/>
    <property type="match status" value="1"/>
</dbReference>